<evidence type="ECO:0000313" key="1">
    <source>
        <dbReference type="EMBL" id="BCJ47830.1"/>
    </source>
</evidence>
<reference evidence="1 2" key="1">
    <citation type="submission" date="2020-08" db="EMBL/GenBank/DDBJ databases">
        <title>Whole genome shotgun sequence of Actinoplanes ianthinogenes NBRC 13996.</title>
        <authorList>
            <person name="Komaki H."/>
            <person name="Tamura T."/>
        </authorList>
    </citation>
    <scope>NUCLEOTIDE SEQUENCE [LARGE SCALE GENOMIC DNA]</scope>
    <source>
        <strain evidence="1 2">NBRC 13996</strain>
    </source>
</reference>
<name>A0ABM7M840_9ACTN</name>
<dbReference type="Proteomes" id="UP000676967">
    <property type="component" value="Chromosome"/>
</dbReference>
<sequence>MLIANDRYQVMPGDPARRSVKVIVRATGKVLFVHPVPHHGYELTYSGLYRDRLVMVDDDVLSPNTMTPDSPAKPPEVTVYNLSTGRRTRIEAILGAPTPSLYVSQGYVDASGRFLYGAQSKGGFADCVGQIDLVAMRGRTVTCVPKPAGIFWLGSASTGVTWTGIKLKGDKQCRFSGWLDGDTVRPMSGTSECGSFDNAVLDGWQIWSEQDLDVIKPEIPLTASDGTQKIDLGMISPQTLQVCGSYAYWRVTKDGEPDSIVRWKPGSPIHTVYTAETEGKSSYDDVILFPDGCSDSHLTVSVTRLVGTSTVKLLYVDSR</sequence>
<gene>
    <name evidence="1" type="ORF">Aiant_84870</name>
</gene>
<proteinExistence type="predicted"/>
<keyword evidence="2" id="KW-1185">Reference proteome</keyword>
<dbReference type="EMBL" id="AP023356">
    <property type="protein sequence ID" value="BCJ47830.1"/>
    <property type="molecule type" value="Genomic_DNA"/>
</dbReference>
<protein>
    <submittedName>
        <fullName evidence="1">Uncharacterized protein</fullName>
    </submittedName>
</protein>
<evidence type="ECO:0000313" key="2">
    <source>
        <dbReference type="Proteomes" id="UP000676967"/>
    </source>
</evidence>
<organism evidence="1 2">
    <name type="scientific">Actinoplanes ianthinogenes</name>
    <dbReference type="NCBI Taxonomy" id="122358"/>
    <lineage>
        <taxon>Bacteria</taxon>
        <taxon>Bacillati</taxon>
        <taxon>Actinomycetota</taxon>
        <taxon>Actinomycetes</taxon>
        <taxon>Micromonosporales</taxon>
        <taxon>Micromonosporaceae</taxon>
        <taxon>Actinoplanes</taxon>
    </lineage>
</organism>
<accession>A0ABM7M840</accession>